<dbReference type="SUPFAM" id="SSF53092">
    <property type="entry name" value="Creatinase/prolidase N-terminal domain"/>
    <property type="match status" value="1"/>
</dbReference>
<dbReference type="CDD" id="cd01066">
    <property type="entry name" value="APP_MetAP"/>
    <property type="match status" value="1"/>
</dbReference>
<evidence type="ECO:0000259" key="1">
    <source>
        <dbReference type="Pfam" id="PF00557"/>
    </source>
</evidence>
<accession>A0A101N1K8</accession>
<evidence type="ECO:0000313" key="2">
    <source>
        <dbReference type="EMBL" id="KUM84872.1"/>
    </source>
</evidence>
<dbReference type="InterPro" id="IPR000994">
    <property type="entry name" value="Pept_M24"/>
</dbReference>
<dbReference type="InterPro" id="IPR029149">
    <property type="entry name" value="Creatin/AminoP/Spt16_N"/>
</dbReference>
<sequence>MTAKQYPVLPFAARELRWQRTRDFMRDKDLDCLLVFGLKGRERYEGYLANEVLDGVVVFFADRDPVHLTWTHHRYTRRLAANMRDVRFWIDDVRVGPFGRGVVQALTEEGLTSSRIGVVGMTGSSAGEMEGLITHMMWDYVLSNLPEAEFEDMSLDFAQTMLPKTPQELELVRFAAQTAEEACQTMLEMIRPGVREAEIYAAAVEVLHRNSCTTTYPHVIMSVGADDPGWAPPYWTYAGGPSRTVQPGDLVQAEIMSCYGGFETQVQMSVAVEPVPKVLHTLHDVARDCYDAGLRALRPGAAFLDVARAMSEPLLKAGHYNMTPLMHSLAPAAFAGHIALNAEQIPGQDTRRVFRTVEPISDLELVPGMAFAFEPNACTGQHRVNIGGTVVVGENAPDELNTVPCRMHVVS</sequence>
<evidence type="ECO:0000313" key="3">
    <source>
        <dbReference type="Proteomes" id="UP000053039"/>
    </source>
</evidence>
<dbReference type="Proteomes" id="UP000053039">
    <property type="component" value="Unassembled WGS sequence"/>
</dbReference>
<dbReference type="PANTHER" id="PTHR46112">
    <property type="entry name" value="AMINOPEPTIDASE"/>
    <property type="match status" value="1"/>
</dbReference>
<reference evidence="2 3" key="1">
    <citation type="submission" date="2015-10" db="EMBL/GenBank/DDBJ databases">
        <title>Draft genome sequence of Streptomyces pseudovenezuelae DSM 40212, type strain for the species Streptomyces pseudovenezuelae.</title>
        <authorList>
            <person name="Ruckert C."/>
            <person name="Winkler A."/>
            <person name="Kalinowski J."/>
            <person name="Kampfer P."/>
            <person name="Glaeser S."/>
        </authorList>
    </citation>
    <scope>NUCLEOTIDE SEQUENCE [LARGE SCALE GENOMIC DNA]</scope>
    <source>
        <strain evidence="2 3">DSM 40212</strain>
    </source>
</reference>
<dbReference type="RefSeq" id="WP_031036134.1">
    <property type="nucleotide sequence ID" value="NZ_KQ948150.1"/>
</dbReference>
<gene>
    <name evidence="2" type="ORF">AQI94_30535</name>
</gene>
<proteinExistence type="predicted"/>
<dbReference type="OrthoDB" id="9803194at2"/>
<dbReference type="SUPFAM" id="SSF55920">
    <property type="entry name" value="Creatinase/aminopeptidase"/>
    <property type="match status" value="1"/>
</dbReference>
<comment type="caution">
    <text evidence="2">The sequence shown here is derived from an EMBL/GenBank/DDBJ whole genome shotgun (WGS) entry which is preliminary data.</text>
</comment>
<dbReference type="InterPro" id="IPR036005">
    <property type="entry name" value="Creatinase/aminopeptidase-like"/>
</dbReference>
<dbReference type="Pfam" id="PF00557">
    <property type="entry name" value="Peptidase_M24"/>
    <property type="match status" value="1"/>
</dbReference>
<protein>
    <recommendedName>
        <fullName evidence="1">Peptidase M24 domain-containing protein</fullName>
    </recommendedName>
</protein>
<organism evidence="2 3">
    <name type="scientific">Streptomyces pseudovenezuelae</name>
    <dbReference type="NCBI Taxonomy" id="67350"/>
    <lineage>
        <taxon>Bacteria</taxon>
        <taxon>Bacillati</taxon>
        <taxon>Actinomycetota</taxon>
        <taxon>Actinomycetes</taxon>
        <taxon>Kitasatosporales</taxon>
        <taxon>Streptomycetaceae</taxon>
        <taxon>Streptomyces</taxon>
        <taxon>Streptomyces aurantiacus group</taxon>
    </lineage>
</organism>
<feature type="domain" description="Peptidase M24" evidence="1">
    <location>
        <begin position="170"/>
        <end position="393"/>
    </location>
</feature>
<dbReference type="AlphaFoldDB" id="A0A101N1K8"/>
<dbReference type="EMBL" id="LMWM01000030">
    <property type="protein sequence ID" value="KUM84872.1"/>
    <property type="molecule type" value="Genomic_DNA"/>
</dbReference>
<dbReference type="PANTHER" id="PTHR46112:SF2">
    <property type="entry name" value="XAA-PRO AMINOPEPTIDASE P-RELATED"/>
    <property type="match status" value="1"/>
</dbReference>
<dbReference type="Gene3D" id="3.90.230.10">
    <property type="entry name" value="Creatinase/methionine aminopeptidase superfamily"/>
    <property type="match status" value="1"/>
</dbReference>
<dbReference type="InterPro" id="IPR050659">
    <property type="entry name" value="Peptidase_M24B"/>
</dbReference>
<name>A0A101N1K8_9ACTN</name>